<dbReference type="RefSeq" id="WP_272179729.1">
    <property type="nucleotide sequence ID" value="NZ_JAQOMS010000002.1"/>
</dbReference>
<gene>
    <name evidence="1" type="ORF">PN838_03030</name>
</gene>
<dbReference type="SUPFAM" id="SSF55331">
    <property type="entry name" value="Tautomerase/MIF"/>
    <property type="match status" value="1"/>
</dbReference>
<keyword evidence="2" id="KW-1185">Reference proteome</keyword>
<evidence type="ECO:0000313" key="2">
    <source>
        <dbReference type="Proteomes" id="UP001528411"/>
    </source>
</evidence>
<dbReference type="InterPro" id="IPR004220">
    <property type="entry name" value="5-COMe_2-OHmuconate_Isoase"/>
</dbReference>
<sequence>MPHFVIDCSKNVLAQHDEKSVISGVHKVAFSTGLFDEGDIKVRVNAFDTFLVGAQTSDFIHVFAHIMEGRNIDQKAMLSHEIVKHLVSLFPSVNNIAMNIYDFEKATYCNRAMLIAT</sequence>
<dbReference type="Gene3D" id="3.30.429.10">
    <property type="entry name" value="Macrophage Migration Inhibitory Factor"/>
    <property type="match status" value="1"/>
</dbReference>
<protein>
    <submittedName>
        <fullName evidence="1">5-carboxymethyl-2-hydroxymuconate Delta-isomerase</fullName>
    </submittedName>
</protein>
<evidence type="ECO:0000313" key="1">
    <source>
        <dbReference type="EMBL" id="MDC2887984.1"/>
    </source>
</evidence>
<name>A0ABT5F8W6_9GAMM</name>
<dbReference type="Proteomes" id="UP001528411">
    <property type="component" value="Unassembled WGS sequence"/>
</dbReference>
<dbReference type="InterPro" id="IPR014347">
    <property type="entry name" value="Tautomerase/MIF_sf"/>
</dbReference>
<dbReference type="PANTHER" id="PTHR37950">
    <property type="entry name" value="4-HYDROXYPHENYLACETATE CATABOLISM PROTEIN"/>
    <property type="match status" value="1"/>
</dbReference>
<dbReference type="Pfam" id="PF02962">
    <property type="entry name" value="CHMI"/>
    <property type="match status" value="1"/>
</dbReference>
<dbReference type="EMBL" id="JAQOMS010000002">
    <property type="protein sequence ID" value="MDC2887984.1"/>
    <property type="molecule type" value="Genomic_DNA"/>
</dbReference>
<accession>A0ABT5F8W6</accession>
<reference evidence="1 2" key="1">
    <citation type="submission" date="2023-01" db="EMBL/GenBank/DDBJ databases">
        <title>Psychrosphaera sp. nov., isolated from marine algae.</title>
        <authorList>
            <person name="Bayburt H."/>
            <person name="Choi B.J."/>
            <person name="Kim J.M."/>
            <person name="Choi D.G."/>
            <person name="Jeon C.O."/>
        </authorList>
    </citation>
    <scope>NUCLEOTIDE SEQUENCE [LARGE SCALE GENOMIC DNA]</scope>
    <source>
        <strain evidence="1 2">G1-22</strain>
    </source>
</reference>
<proteinExistence type="predicted"/>
<organism evidence="1 2">
    <name type="scientific">Psychrosphaera algicola</name>
    <dbReference type="NCBI Taxonomy" id="3023714"/>
    <lineage>
        <taxon>Bacteria</taxon>
        <taxon>Pseudomonadati</taxon>
        <taxon>Pseudomonadota</taxon>
        <taxon>Gammaproteobacteria</taxon>
        <taxon>Alteromonadales</taxon>
        <taxon>Pseudoalteromonadaceae</taxon>
        <taxon>Psychrosphaera</taxon>
    </lineage>
</organism>
<comment type="caution">
    <text evidence="1">The sequence shown here is derived from an EMBL/GenBank/DDBJ whole genome shotgun (WGS) entry which is preliminary data.</text>
</comment>
<dbReference type="CDD" id="cd00580">
    <property type="entry name" value="CHMI"/>
    <property type="match status" value="1"/>
</dbReference>
<dbReference type="PANTHER" id="PTHR37950:SF1">
    <property type="entry name" value="4-HYDROXYPHENYLACETATE CATABOLISM PROTEIN"/>
    <property type="match status" value="1"/>
</dbReference>